<dbReference type="Gene3D" id="3.40.50.300">
    <property type="entry name" value="P-loop containing nucleotide triphosphate hydrolases"/>
    <property type="match status" value="2"/>
</dbReference>
<dbReference type="Pfam" id="PF04851">
    <property type="entry name" value="ResIII"/>
    <property type="match status" value="1"/>
</dbReference>
<feature type="domain" description="Helicase C-terminal" evidence="3">
    <location>
        <begin position="416"/>
        <end position="578"/>
    </location>
</feature>
<dbReference type="SMART" id="SM00487">
    <property type="entry name" value="DEXDc"/>
    <property type="match status" value="1"/>
</dbReference>
<evidence type="ECO:0000259" key="3">
    <source>
        <dbReference type="PROSITE" id="PS51194"/>
    </source>
</evidence>
<evidence type="ECO:0000313" key="4">
    <source>
        <dbReference type="EMBL" id="NUU57955.1"/>
    </source>
</evidence>
<dbReference type="GeneID" id="97134631"/>
<dbReference type="Proteomes" id="UP000577724">
    <property type="component" value="Unassembled WGS sequence"/>
</dbReference>
<dbReference type="InterPro" id="IPR025202">
    <property type="entry name" value="PLD-like_dom"/>
</dbReference>
<keyword evidence="4" id="KW-0347">Helicase</keyword>
<dbReference type="InterPro" id="IPR001736">
    <property type="entry name" value="PLipase_D/transphosphatidylase"/>
</dbReference>
<sequence>MSTKLNVKLITDNLADELIARMQHASGIYIMTSFIMQSGVKLLAPHLKRAAERGAEVRMLAGDYLYITQPEGLRALCEVDSRIEARLWRSMGTFFHPKAYLFDHDNGEGLLIVGSSNFSFTALKTGYEWNLAMNAEAEPYTFQMALDKFMQSFYHETTLPVNPDSIELYEEEYRKYHQKNPEMIQRITEMEEAEFGTGLPEDKEEETSELSLVPIQPRFAQLDALEALHGTMEEQYDKAMVVMATGLGKTYLAGFFSQRFQRMLFVAHREEILFQAKKSFQRIMPERSHGIYNGQYKDGTADCVYASIFTLSMQKHRDGFAADAFDQIVVDEFHHAAAKTYMSVIEHFQPRFLLGITATPDRLDGKDVYALCDGNVAYQMHFIEAIRRGWLAPFQYYGVFDDTDYSQIRWIGTKYDEEQLMAVQLQEEHVETIYAAWVRHKQTRTIGFCLSIRQADYLAAYFRSQGVKVLSLHSRTSEMSREEAIRQLDAGELEVVLTVDLFNEGTDIPRVDTLLFVRPTESLTVFTQQVGRGLRLAEGKSHCVIIDLIGNYRNADVKLNLLDVRGDEERSGKAMDSAVPEVPANCGIHLETRVVNLLQELSRKRLPRREKLHQDFLDVKRELGRIPTYLELHLMGRSKSVGYRSEFGSYVGFLYWAELLSPTVGEMYVRHEAWLRDVEKTVMNKSYKMIVLLYMLERGEAHWMDPITPGEMASFFHTYLTEKEYRKRKDFSDKDKLALWEWNERTATRIEKLIIDMPMSMWSVAKGSITRFEDGLFSLNVQVQDAEERALLYRWTQEICLYRLHVYFERGTVAVTLRV</sequence>
<reference evidence="4 5" key="1">
    <citation type="submission" date="2020-05" db="EMBL/GenBank/DDBJ databases">
        <title>Genome Sequencing of Type Strains.</title>
        <authorList>
            <person name="Lemaire J.F."/>
            <person name="Inderbitzin P."/>
            <person name="Gregorio O.A."/>
            <person name="Collins S.B."/>
            <person name="Wespe N."/>
            <person name="Knight-Connoni V."/>
        </authorList>
    </citation>
    <scope>NUCLEOTIDE SEQUENCE [LARGE SCALE GENOMIC DNA]</scope>
    <source>
        <strain evidence="4 5">DSM 19942</strain>
    </source>
</reference>
<keyword evidence="4" id="KW-0378">Hydrolase</keyword>
<name>A0ABX2MVD6_9BACL</name>
<keyword evidence="5" id="KW-1185">Reference proteome</keyword>
<protein>
    <submittedName>
        <fullName evidence="4">DEAD/DEAH box helicase family protein</fullName>
    </submittedName>
</protein>
<dbReference type="PROSITE" id="PS50035">
    <property type="entry name" value="PLD"/>
    <property type="match status" value="1"/>
</dbReference>
<dbReference type="InterPro" id="IPR006935">
    <property type="entry name" value="Helicase/UvrB_N"/>
</dbReference>
<dbReference type="EMBL" id="JABMCC010000121">
    <property type="protein sequence ID" value="NUU57955.1"/>
    <property type="molecule type" value="Genomic_DNA"/>
</dbReference>
<dbReference type="CDD" id="cd18032">
    <property type="entry name" value="DEXHc_RE_I_III_res"/>
    <property type="match status" value="1"/>
</dbReference>
<feature type="domain" description="Helicase ATP-binding" evidence="2">
    <location>
        <begin position="230"/>
        <end position="361"/>
    </location>
</feature>
<dbReference type="PROSITE" id="PS51192">
    <property type="entry name" value="HELICASE_ATP_BIND_1"/>
    <property type="match status" value="1"/>
</dbReference>
<dbReference type="PANTHER" id="PTHR47396">
    <property type="entry name" value="TYPE I RESTRICTION ENZYME ECOKI R PROTEIN"/>
    <property type="match status" value="1"/>
</dbReference>
<dbReference type="CDD" id="cd18799">
    <property type="entry name" value="SF2_C_EcoAI-like"/>
    <property type="match status" value="1"/>
</dbReference>
<dbReference type="InterPro" id="IPR001650">
    <property type="entry name" value="Helicase_C-like"/>
</dbReference>
<organism evidence="4 5">
    <name type="scientific">Paenibacillus taichungensis</name>
    <dbReference type="NCBI Taxonomy" id="484184"/>
    <lineage>
        <taxon>Bacteria</taxon>
        <taxon>Bacillati</taxon>
        <taxon>Bacillota</taxon>
        <taxon>Bacilli</taxon>
        <taxon>Bacillales</taxon>
        <taxon>Paenibacillaceae</taxon>
        <taxon>Paenibacillus</taxon>
    </lineage>
</organism>
<dbReference type="RefSeq" id="WP_175383507.1">
    <property type="nucleotide sequence ID" value="NZ_CBCRYD010000050.1"/>
</dbReference>
<dbReference type="GO" id="GO:0004386">
    <property type="term" value="F:helicase activity"/>
    <property type="evidence" value="ECO:0007669"/>
    <property type="project" value="UniProtKB-KW"/>
</dbReference>
<dbReference type="InterPro" id="IPR014001">
    <property type="entry name" value="Helicase_ATP-bd"/>
</dbReference>
<dbReference type="SUPFAM" id="SSF52540">
    <property type="entry name" value="P-loop containing nucleoside triphosphate hydrolases"/>
    <property type="match status" value="1"/>
</dbReference>
<dbReference type="Pfam" id="PF00271">
    <property type="entry name" value="Helicase_C"/>
    <property type="match status" value="1"/>
</dbReference>
<evidence type="ECO:0000259" key="2">
    <source>
        <dbReference type="PROSITE" id="PS51192"/>
    </source>
</evidence>
<keyword evidence="4" id="KW-0547">Nucleotide-binding</keyword>
<dbReference type="InterPro" id="IPR050742">
    <property type="entry name" value="Helicase_Restrict-Modif_Enz"/>
</dbReference>
<gene>
    <name evidence="4" type="ORF">HP548_28140</name>
</gene>
<dbReference type="SMART" id="SM00490">
    <property type="entry name" value="HELICc"/>
    <property type="match status" value="1"/>
</dbReference>
<keyword evidence="4" id="KW-0067">ATP-binding</keyword>
<dbReference type="PROSITE" id="PS51194">
    <property type="entry name" value="HELICASE_CTER"/>
    <property type="match status" value="1"/>
</dbReference>
<proteinExistence type="predicted"/>
<feature type="domain" description="PLD phosphodiesterase" evidence="1">
    <location>
        <begin position="91"/>
        <end position="122"/>
    </location>
</feature>
<dbReference type="Pfam" id="PF13091">
    <property type="entry name" value="PLDc_2"/>
    <property type="match status" value="1"/>
</dbReference>
<dbReference type="SUPFAM" id="SSF56024">
    <property type="entry name" value="Phospholipase D/nuclease"/>
    <property type="match status" value="1"/>
</dbReference>
<evidence type="ECO:0000259" key="1">
    <source>
        <dbReference type="PROSITE" id="PS50035"/>
    </source>
</evidence>
<dbReference type="PANTHER" id="PTHR47396:SF1">
    <property type="entry name" value="ATP-DEPENDENT HELICASE IRC3-RELATED"/>
    <property type="match status" value="1"/>
</dbReference>
<accession>A0ABX2MVD6</accession>
<evidence type="ECO:0000313" key="5">
    <source>
        <dbReference type="Proteomes" id="UP000577724"/>
    </source>
</evidence>
<comment type="caution">
    <text evidence="4">The sequence shown here is derived from an EMBL/GenBank/DDBJ whole genome shotgun (WGS) entry which is preliminary data.</text>
</comment>
<dbReference type="InterPro" id="IPR027417">
    <property type="entry name" value="P-loop_NTPase"/>
</dbReference>
<dbReference type="Gene3D" id="3.30.870.10">
    <property type="entry name" value="Endonuclease Chain A"/>
    <property type="match status" value="1"/>
</dbReference>